<reference evidence="6" key="1">
    <citation type="journal article" date="2019" name="Int. J. Syst. Evol. Microbiol.">
        <title>The Global Catalogue of Microorganisms (GCM) 10K type strain sequencing project: providing services to taxonomists for standard genome sequencing and annotation.</title>
        <authorList>
            <consortium name="The Broad Institute Genomics Platform"/>
            <consortium name="The Broad Institute Genome Sequencing Center for Infectious Disease"/>
            <person name="Wu L."/>
            <person name="Ma J."/>
        </authorList>
    </citation>
    <scope>NUCLEOTIDE SEQUENCE [LARGE SCALE GENOMIC DNA]</scope>
    <source>
        <strain evidence="6">CCUG 55608</strain>
    </source>
</reference>
<dbReference type="InterPro" id="IPR042099">
    <property type="entry name" value="ANL_N_sf"/>
</dbReference>
<feature type="domain" description="AMP-dependent synthetase/ligase" evidence="4">
    <location>
        <begin position="21"/>
        <end position="399"/>
    </location>
</feature>
<proteinExistence type="predicted"/>
<protein>
    <submittedName>
        <fullName evidence="5">AMP-binding protein</fullName>
    </submittedName>
</protein>
<name>A0ABW3QIY0_9BACT</name>
<dbReference type="Pfam" id="PF23562">
    <property type="entry name" value="AMP-binding_C_3"/>
    <property type="match status" value="1"/>
</dbReference>
<dbReference type="InterPro" id="IPR020845">
    <property type="entry name" value="AMP-binding_CS"/>
</dbReference>
<dbReference type="RefSeq" id="WP_265988844.1">
    <property type="nucleotide sequence ID" value="NZ_CP110973.1"/>
</dbReference>
<dbReference type="Pfam" id="PF00501">
    <property type="entry name" value="AMP-binding"/>
    <property type="match status" value="1"/>
</dbReference>
<dbReference type="InterPro" id="IPR000873">
    <property type="entry name" value="AMP-dep_synth/lig_dom"/>
</dbReference>
<gene>
    <name evidence="5" type="ORF">ACFQ4C_24575</name>
</gene>
<dbReference type="SUPFAM" id="SSF56801">
    <property type="entry name" value="Acetyl-CoA synthetase-like"/>
    <property type="match status" value="1"/>
</dbReference>
<evidence type="ECO:0000256" key="1">
    <source>
        <dbReference type="ARBA" id="ARBA00022741"/>
    </source>
</evidence>
<dbReference type="Gene3D" id="3.40.50.12780">
    <property type="entry name" value="N-terminal domain of ligase-like"/>
    <property type="match status" value="1"/>
</dbReference>
<dbReference type="Proteomes" id="UP001597116">
    <property type="component" value="Unassembled WGS sequence"/>
</dbReference>
<dbReference type="Gene3D" id="3.30.300.30">
    <property type="match status" value="1"/>
</dbReference>
<evidence type="ECO:0000256" key="2">
    <source>
        <dbReference type="ARBA" id="ARBA00022840"/>
    </source>
</evidence>
<dbReference type="EMBL" id="JBHTLP010000021">
    <property type="protein sequence ID" value="MFD1144325.1"/>
    <property type="molecule type" value="Genomic_DNA"/>
</dbReference>
<dbReference type="InterPro" id="IPR045851">
    <property type="entry name" value="AMP-bd_C_sf"/>
</dbReference>
<sequence>MNTLRSDFQKGRTLLDYFYYWERQQPKKVYLRQPEGDRYRDYTWREVGKQARVLATYLNSLGLPPKSNIGLLSKNCAHWIIADLAILLSGHVSVPFYPTLTAGQLRQVLDHSDCSVLFVGKLDKWPEMKAGVSPHIHRITFPPQTGETMPPDPDATPWNDILEHYEPMTDNPQPHSEDLFTIIYTSGTTGSPKGVKMPYRAMISAIDATLPQMRVNVPDPRFFSYLPLCHVAERNLVEALSLITGGTVYFVESMATFARNLAAARPTHFLGVPRIWLKFQQNILKKIPQEKLDRLLKIPLVSSLIKRRLRMALGLNNARLILTGAAPTPIPIIQWFRQLGIHIQEAYGMTENLGVVSVMPAHAIKDGTVGLPYPGIQLRFDPLTSELLTRSDWTMRGYFREPDMTATTLDTDGWLHTGDVGSLDEDGYLTITGRVKEIYKTTKGEYVAPAEIETGFAENNYVDQICVAVQELPQPIALIVLSETGMQADKEDVSQSLEETLRSLNPQLHTYQRVKKAVIVKDPWTVDNDMMTPSLKIRRKIIESRYQPHLQPWLERDETVIWEG</sequence>
<dbReference type="PANTHER" id="PTHR43272:SF33">
    <property type="entry name" value="AMP-BINDING DOMAIN-CONTAINING PROTEIN-RELATED"/>
    <property type="match status" value="1"/>
</dbReference>
<keyword evidence="6" id="KW-1185">Reference proteome</keyword>
<dbReference type="PANTHER" id="PTHR43272">
    <property type="entry name" value="LONG-CHAIN-FATTY-ACID--COA LIGASE"/>
    <property type="match status" value="1"/>
</dbReference>
<keyword evidence="2" id="KW-0067">ATP-binding</keyword>
<dbReference type="PROSITE" id="PS00455">
    <property type="entry name" value="AMP_BINDING"/>
    <property type="match status" value="1"/>
</dbReference>
<evidence type="ECO:0000313" key="5">
    <source>
        <dbReference type="EMBL" id="MFD1144325.1"/>
    </source>
</evidence>
<evidence type="ECO:0000259" key="4">
    <source>
        <dbReference type="Pfam" id="PF00501"/>
    </source>
</evidence>
<comment type="catalytic activity">
    <reaction evidence="3">
        <text>a long-chain fatty acid + ATP + CoA = a long-chain fatty acyl-CoA + AMP + diphosphate</text>
        <dbReference type="Rhea" id="RHEA:15421"/>
        <dbReference type="ChEBI" id="CHEBI:30616"/>
        <dbReference type="ChEBI" id="CHEBI:33019"/>
        <dbReference type="ChEBI" id="CHEBI:57287"/>
        <dbReference type="ChEBI" id="CHEBI:57560"/>
        <dbReference type="ChEBI" id="CHEBI:83139"/>
        <dbReference type="ChEBI" id="CHEBI:456215"/>
        <dbReference type="EC" id="6.2.1.3"/>
    </reaction>
    <physiologicalReaction direction="left-to-right" evidence="3">
        <dbReference type="Rhea" id="RHEA:15422"/>
    </physiologicalReaction>
</comment>
<comment type="caution">
    <text evidence="5">The sequence shown here is derived from an EMBL/GenBank/DDBJ whole genome shotgun (WGS) entry which is preliminary data.</text>
</comment>
<evidence type="ECO:0000256" key="3">
    <source>
        <dbReference type="ARBA" id="ARBA00024484"/>
    </source>
</evidence>
<organism evidence="5 6">
    <name type="scientific">Larkinella insperata</name>
    <dbReference type="NCBI Taxonomy" id="332158"/>
    <lineage>
        <taxon>Bacteria</taxon>
        <taxon>Pseudomonadati</taxon>
        <taxon>Bacteroidota</taxon>
        <taxon>Cytophagia</taxon>
        <taxon>Cytophagales</taxon>
        <taxon>Spirosomataceae</taxon>
        <taxon>Larkinella</taxon>
    </lineage>
</organism>
<evidence type="ECO:0000313" key="6">
    <source>
        <dbReference type="Proteomes" id="UP001597116"/>
    </source>
</evidence>
<keyword evidence="1" id="KW-0547">Nucleotide-binding</keyword>
<accession>A0ABW3QIY0</accession>